<dbReference type="GO" id="GO:0004180">
    <property type="term" value="F:carboxypeptidase activity"/>
    <property type="evidence" value="ECO:0007669"/>
    <property type="project" value="TreeGrafter"/>
</dbReference>
<comment type="caution">
    <text evidence="2">The sequence shown here is derived from an EMBL/GenBank/DDBJ whole genome shotgun (WGS) entry which is preliminary data.</text>
</comment>
<dbReference type="PANTHER" id="PTHR43660">
    <property type="entry name" value="DIPEPTIDYL CARBOXYPEPTIDASE"/>
    <property type="match status" value="1"/>
</dbReference>
<dbReference type="EMBL" id="BARU01030744">
    <property type="protein sequence ID" value="GAH66751.1"/>
    <property type="molecule type" value="Genomic_DNA"/>
</dbReference>
<dbReference type="SUPFAM" id="SSF55486">
    <property type="entry name" value="Metalloproteases ('zincins'), catalytic domain"/>
    <property type="match status" value="1"/>
</dbReference>
<proteinExistence type="predicted"/>
<dbReference type="GO" id="GO:0005829">
    <property type="term" value="C:cytosol"/>
    <property type="evidence" value="ECO:0007669"/>
    <property type="project" value="TreeGrafter"/>
</dbReference>
<evidence type="ECO:0000259" key="1">
    <source>
        <dbReference type="Pfam" id="PF19310"/>
    </source>
</evidence>
<dbReference type="GO" id="GO:0006508">
    <property type="term" value="P:proteolysis"/>
    <property type="evidence" value="ECO:0007669"/>
    <property type="project" value="InterPro"/>
</dbReference>
<dbReference type="AlphaFoldDB" id="X1H980"/>
<reference evidence="2" key="1">
    <citation type="journal article" date="2014" name="Front. Microbiol.">
        <title>High frequency of phylogenetically diverse reductive dehalogenase-homologous genes in deep subseafloor sedimentary metagenomes.</title>
        <authorList>
            <person name="Kawai M."/>
            <person name="Futagami T."/>
            <person name="Toyoda A."/>
            <person name="Takaki Y."/>
            <person name="Nishi S."/>
            <person name="Hori S."/>
            <person name="Arai W."/>
            <person name="Tsubouchi T."/>
            <person name="Morono Y."/>
            <person name="Uchiyama I."/>
            <person name="Ito T."/>
            <person name="Fujiyama A."/>
            <person name="Inagaki F."/>
            <person name="Takami H."/>
        </authorList>
    </citation>
    <scope>NUCLEOTIDE SEQUENCE</scope>
    <source>
        <strain evidence="2">Expedition CK06-06</strain>
    </source>
</reference>
<gene>
    <name evidence="2" type="ORF">S03H2_48732</name>
</gene>
<dbReference type="PANTHER" id="PTHR43660:SF1">
    <property type="entry name" value="DIPEPTIDYL CARBOXYPEPTIDASE"/>
    <property type="match status" value="1"/>
</dbReference>
<feature type="non-terminal residue" evidence="2">
    <location>
        <position position="263"/>
    </location>
</feature>
<dbReference type="Gene3D" id="1.10.1370.40">
    <property type="match status" value="1"/>
</dbReference>
<dbReference type="InterPro" id="IPR045090">
    <property type="entry name" value="Pept_M3A_M3B"/>
</dbReference>
<name>X1H980_9ZZZZ</name>
<dbReference type="InterPro" id="IPR045666">
    <property type="entry name" value="OpdA_N"/>
</dbReference>
<evidence type="ECO:0000313" key="2">
    <source>
        <dbReference type="EMBL" id="GAH66751.1"/>
    </source>
</evidence>
<sequence>MTIGCGTQPENPLLQEWDTPFRTPPFDEIKNEHFMPAFLEAMKAEKAEVEAIVNHEEEPTFKNTIEALEKSGELLNRVSRVFGCLNGANTNDELQNISKEVAPLRTKHSDDISLNEKLFARVKQIYEKKESLGLTPEQNTLLENYFLGFVRSGANLNDEDKEKLRNINEELSNLYVKFRQNHLKQTNAIGLVIDKDEYLAGLPDEVVQAAAEMAKARGMEGKWVFTLQKPSFIPFLMNSEKRNLREIVFKAYINRGNNNDEFD</sequence>
<accession>X1H980</accession>
<dbReference type="GO" id="GO:0004222">
    <property type="term" value="F:metalloendopeptidase activity"/>
    <property type="evidence" value="ECO:0007669"/>
    <property type="project" value="InterPro"/>
</dbReference>
<protein>
    <recommendedName>
        <fullName evidence="1">Oligopeptidase A N-terminal domain-containing protein</fullName>
    </recommendedName>
</protein>
<feature type="domain" description="Oligopeptidase A N-terminal" evidence="1">
    <location>
        <begin position="38"/>
        <end position="161"/>
    </location>
</feature>
<dbReference type="Pfam" id="PF19310">
    <property type="entry name" value="TOP_N"/>
    <property type="match status" value="1"/>
</dbReference>
<organism evidence="2">
    <name type="scientific">marine sediment metagenome</name>
    <dbReference type="NCBI Taxonomy" id="412755"/>
    <lineage>
        <taxon>unclassified sequences</taxon>
        <taxon>metagenomes</taxon>
        <taxon>ecological metagenomes</taxon>
    </lineage>
</organism>